<dbReference type="Proteomes" id="UP001595789">
    <property type="component" value="Unassembled WGS sequence"/>
</dbReference>
<dbReference type="Gene3D" id="3.90.50.10">
    <property type="entry name" value="Photosynthetic Reaction Center, subunit H, domain 2"/>
    <property type="match status" value="1"/>
</dbReference>
<organism evidence="3 4">
    <name type="scientific">Pedobacter lithocola</name>
    <dbReference type="NCBI Taxonomy" id="1908239"/>
    <lineage>
        <taxon>Bacteria</taxon>
        <taxon>Pseudomonadati</taxon>
        <taxon>Bacteroidota</taxon>
        <taxon>Sphingobacteriia</taxon>
        <taxon>Sphingobacteriales</taxon>
        <taxon>Sphingobacteriaceae</taxon>
        <taxon>Pedobacter</taxon>
    </lineage>
</organism>
<dbReference type="RefSeq" id="WP_378981700.1">
    <property type="nucleotide sequence ID" value="NZ_JBHSBW010000007.1"/>
</dbReference>
<comment type="caution">
    <text evidence="3">The sequence shown here is derived from an EMBL/GenBank/DDBJ whole genome shotgun (WGS) entry which is preliminary data.</text>
</comment>
<accession>A0ABV8P4J1</accession>
<dbReference type="EMBL" id="JBHSBW010000007">
    <property type="protein sequence ID" value="MFC4210165.1"/>
    <property type="molecule type" value="Genomic_DNA"/>
</dbReference>
<dbReference type="Pfam" id="PF05239">
    <property type="entry name" value="PRC"/>
    <property type="match status" value="1"/>
</dbReference>
<dbReference type="InterPro" id="IPR011033">
    <property type="entry name" value="PRC_barrel-like_sf"/>
</dbReference>
<protein>
    <submittedName>
        <fullName evidence="3">PRC-barrel domain-containing protein</fullName>
    </submittedName>
</protein>
<keyword evidence="4" id="KW-1185">Reference proteome</keyword>
<feature type="region of interest" description="Disordered" evidence="1">
    <location>
        <begin position="174"/>
        <end position="193"/>
    </location>
</feature>
<dbReference type="InterPro" id="IPR014747">
    <property type="entry name" value="Bac_photo_RC_H_C"/>
</dbReference>
<dbReference type="InterPro" id="IPR027275">
    <property type="entry name" value="PRC-brl_dom"/>
</dbReference>
<evidence type="ECO:0000313" key="4">
    <source>
        <dbReference type="Proteomes" id="UP001595789"/>
    </source>
</evidence>
<feature type="domain" description="PRC-barrel" evidence="2">
    <location>
        <begin position="27"/>
        <end position="96"/>
    </location>
</feature>
<gene>
    <name evidence="3" type="ORF">ACFOWA_03160</name>
</gene>
<evidence type="ECO:0000259" key="2">
    <source>
        <dbReference type="Pfam" id="PF05239"/>
    </source>
</evidence>
<dbReference type="SUPFAM" id="SSF50346">
    <property type="entry name" value="PRC-barrel domain"/>
    <property type="match status" value="1"/>
</dbReference>
<proteinExistence type="predicted"/>
<evidence type="ECO:0000256" key="1">
    <source>
        <dbReference type="SAM" id="MobiDB-lite"/>
    </source>
</evidence>
<reference evidence="4" key="1">
    <citation type="journal article" date="2019" name="Int. J. Syst. Evol. Microbiol.">
        <title>The Global Catalogue of Microorganisms (GCM) 10K type strain sequencing project: providing services to taxonomists for standard genome sequencing and annotation.</title>
        <authorList>
            <consortium name="The Broad Institute Genomics Platform"/>
            <consortium name="The Broad Institute Genome Sequencing Center for Infectious Disease"/>
            <person name="Wu L."/>
            <person name="Ma J."/>
        </authorList>
    </citation>
    <scope>NUCLEOTIDE SEQUENCE [LARGE SCALE GENOMIC DNA]</scope>
    <source>
        <strain evidence="4">CCM 8691</strain>
    </source>
</reference>
<evidence type="ECO:0000313" key="3">
    <source>
        <dbReference type="EMBL" id="MFC4210165.1"/>
    </source>
</evidence>
<name>A0ABV8P4J1_9SPHI</name>
<sequence>MSDKEYNHNNLQELSKSDFQIVGNEPNIIGWEVKNESNAHIGSVRELLFDPSSQAVRYIIVELEGTGVLNEETSVAVPIGLARLHTENDQVTLPDIHTEQFRAWPKYNKESFGEEIEVLIRDVVGSPAALRMEQATVAFDRNTFYNHHNFDRGMFHRNTTQPENLSHELSLNKMQENGENDPDTENGMPSKLY</sequence>